<proteinExistence type="predicted"/>
<feature type="region of interest" description="Disordered" evidence="1">
    <location>
        <begin position="358"/>
        <end position="408"/>
    </location>
</feature>
<keyword evidence="2" id="KW-1133">Transmembrane helix</keyword>
<keyword evidence="2" id="KW-0472">Membrane</keyword>
<feature type="compositionally biased region" description="Basic and acidic residues" evidence="1">
    <location>
        <begin position="395"/>
        <end position="408"/>
    </location>
</feature>
<feature type="transmembrane region" description="Helical" evidence="2">
    <location>
        <begin position="107"/>
        <end position="127"/>
    </location>
</feature>
<evidence type="ECO:0000256" key="2">
    <source>
        <dbReference type="SAM" id="Phobius"/>
    </source>
</evidence>
<accession>A0AAV9HV54</accession>
<dbReference type="EMBL" id="MU864954">
    <property type="protein sequence ID" value="KAK4463949.1"/>
    <property type="molecule type" value="Genomic_DNA"/>
</dbReference>
<organism evidence="3 4">
    <name type="scientific">Cladorrhinum samala</name>
    <dbReference type="NCBI Taxonomy" id="585594"/>
    <lineage>
        <taxon>Eukaryota</taxon>
        <taxon>Fungi</taxon>
        <taxon>Dikarya</taxon>
        <taxon>Ascomycota</taxon>
        <taxon>Pezizomycotina</taxon>
        <taxon>Sordariomycetes</taxon>
        <taxon>Sordariomycetidae</taxon>
        <taxon>Sordariales</taxon>
        <taxon>Podosporaceae</taxon>
        <taxon>Cladorrhinum</taxon>
    </lineage>
</organism>
<feature type="transmembrane region" description="Helical" evidence="2">
    <location>
        <begin position="147"/>
        <end position="166"/>
    </location>
</feature>
<dbReference type="AlphaFoldDB" id="A0AAV9HV54"/>
<comment type="caution">
    <text evidence="3">The sequence shown here is derived from an EMBL/GenBank/DDBJ whole genome shotgun (WGS) entry which is preliminary data.</text>
</comment>
<sequence length="408" mass="44082">MAGEASETAQPKPELVEEKRGEPETRQDDGTETQQQHHEERAPELPPRPLPAAHPDAKRASGPQPAFVRFSMPPAGEPIMPTPYGVSDPEGDGFKRPSNPRWDLAKIVLYVLSLIISGLIIGVGLWIGLLTAPYMVPYMNYGSEIEMGLSASAAGLAILFITLDMLRKCLSTGRRSMHPGILVTFNLFIWLVALVAVVITSFYAIVYDDEFDEYGLSDSEEGINLVKKTSRLEKALFGLDCVLLAIHFILFVGACVESSQRNQAKRKTVYITVPPVPGQPGPAYMYQPGQQQYTAVPMPPPAGGAQWRTPGTGVFNAPAAQPAQWGAPQAPPQVNNQYAGYYAPANPMPQQGFYTPYAPPSTLAVPKSALKSRQRVSAEAGSSSSSVGPTPPPKDTVEQKADEPVAEK</sequence>
<evidence type="ECO:0000313" key="3">
    <source>
        <dbReference type="EMBL" id="KAK4463949.1"/>
    </source>
</evidence>
<feature type="compositionally biased region" description="Basic and acidic residues" evidence="1">
    <location>
        <begin position="14"/>
        <end position="43"/>
    </location>
</feature>
<feature type="region of interest" description="Disordered" evidence="1">
    <location>
        <begin position="295"/>
        <end position="331"/>
    </location>
</feature>
<feature type="region of interest" description="Disordered" evidence="1">
    <location>
        <begin position="1"/>
        <end position="73"/>
    </location>
</feature>
<feature type="transmembrane region" description="Helical" evidence="2">
    <location>
        <begin position="187"/>
        <end position="206"/>
    </location>
</feature>
<feature type="compositionally biased region" description="Low complexity" evidence="1">
    <location>
        <begin position="377"/>
        <end position="388"/>
    </location>
</feature>
<evidence type="ECO:0008006" key="5">
    <source>
        <dbReference type="Google" id="ProtNLM"/>
    </source>
</evidence>
<name>A0AAV9HV54_9PEZI</name>
<feature type="transmembrane region" description="Helical" evidence="2">
    <location>
        <begin position="235"/>
        <end position="256"/>
    </location>
</feature>
<feature type="compositionally biased region" description="Low complexity" evidence="1">
    <location>
        <begin position="317"/>
        <end position="328"/>
    </location>
</feature>
<evidence type="ECO:0000256" key="1">
    <source>
        <dbReference type="SAM" id="MobiDB-lite"/>
    </source>
</evidence>
<gene>
    <name evidence="3" type="ORF">QBC42DRAFT_345160</name>
</gene>
<reference evidence="3" key="2">
    <citation type="submission" date="2023-06" db="EMBL/GenBank/DDBJ databases">
        <authorList>
            <consortium name="Lawrence Berkeley National Laboratory"/>
            <person name="Mondo S.J."/>
            <person name="Hensen N."/>
            <person name="Bonometti L."/>
            <person name="Westerberg I."/>
            <person name="Brannstrom I.O."/>
            <person name="Guillou S."/>
            <person name="Cros-Aarteil S."/>
            <person name="Calhoun S."/>
            <person name="Haridas S."/>
            <person name="Kuo A."/>
            <person name="Pangilinan J."/>
            <person name="Riley R."/>
            <person name="Labutti K."/>
            <person name="Andreopoulos B."/>
            <person name="Lipzen A."/>
            <person name="Chen C."/>
            <person name="Yanf M."/>
            <person name="Daum C."/>
            <person name="Ng V."/>
            <person name="Clum A."/>
            <person name="Steindorff A."/>
            <person name="Ohm R."/>
            <person name="Martin F."/>
            <person name="Silar P."/>
            <person name="Natvig D."/>
            <person name="Lalanne C."/>
            <person name="Gautier V."/>
            <person name="Ament-Velasquez S.L."/>
            <person name="Kruys A."/>
            <person name="Hutchinson M.I."/>
            <person name="Powell A.J."/>
            <person name="Barry K."/>
            <person name="Miller A.N."/>
            <person name="Grigoriev I.V."/>
            <person name="Debuchy R."/>
            <person name="Gladieux P."/>
            <person name="Thoren M.H."/>
            <person name="Johannesson H."/>
        </authorList>
    </citation>
    <scope>NUCLEOTIDE SEQUENCE</scope>
    <source>
        <strain evidence="3">PSN324</strain>
    </source>
</reference>
<protein>
    <recommendedName>
        <fullName evidence="5">MARVEL domain-containing protein</fullName>
    </recommendedName>
</protein>
<dbReference type="Proteomes" id="UP001321749">
    <property type="component" value="Unassembled WGS sequence"/>
</dbReference>
<keyword evidence="4" id="KW-1185">Reference proteome</keyword>
<reference evidence="3" key="1">
    <citation type="journal article" date="2023" name="Mol. Phylogenet. Evol.">
        <title>Genome-scale phylogeny and comparative genomics of the fungal order Sordariales.</title>
        <authorList>
            <person name="Hensen N."/>
            <person name="Bonometti L."/>
            <person name="Westerberg I."/>
            <person name="Brannstrom I.O."/>
            <person name="Guillou S."/>
            <person name="Cros-Aarteil S."/>
            <person name="Calhoun S."/>
            <person name="Haridas S."/>
            <person name="Kuo A."/>
            <person name="Mondo S."/>
            <person name="Pangilinan J."/>
            <person name="Riley R."/>
            <person name="LaButti K."/>
            <person name="Andreopoulos B."/>
            <person name="Lipzen A."/>
            <person name="Chen C."/>
            <person name="Yan M."/>
            <person name="Daum C."/>
            <person name="Ng V."/>
            <person name="Clum A."/>
            <person name="Steindorff A."/>
            <person name="Ohm R.A."/>
            <person name="Martin F."/>
            <person name="Silar P."/>
            <person name="Natvig D.O."/>
            <person name="Lalanne C."/>
            <person name="Gautier V."/>
            <person name="Ament-Velasquez S.L."/>
            <person name="Kruys A."/>
            <person name="Hutchinson M.I."/>
            <person name="Powell A.J."/>
            <person name="Barry K."/>
            <person name="Miller A.N."/>
            <person name="Grigoriev I.V."/>
            <person name="Debuchy R."/>
            <person name="Gladieux P."/>
            <person name="Hiltunen Thoren M."/>
            <person name="Johannesson H."/>
        </authorList>
    </citation>
    <scope>NUCLEOTIDE SEQUENCE</scope>
    <source>
        <strain evidence="3">PSN324</strain>
    </source>
</reference>
<keyword evidence="2" id="KW-0812">Transmembrane</keyword>
<evidence type="ECO:0000313" key="4">
    <source>
        <dbReference type="Proteomes" id="UP001321749"/>
    </source>
</evidence>